<keyword evidence="1" id="KW-0472">Membrane</keyword>
<protein>
    <submittedName>
        <fullName evidence="2">ABC-2 type transport system permease protein</fullName>
    </submittedName>
</protein>
<evidence type="ECO:0000313" key="2">
    <source>
        <dbReference type="EMBL" id="SDR01694.1"/>
    </source>
</evidence>
<dbReference type="Proteomes" id="UP000199444">
    <property type="component" value="Unassembled WGS sequence"/>
</dbReference>
<feature type="transmembrane region" description="Helical" evidence="1">
    <location>
        <begin position="126"/>
        <end position="153"/>
    </location>
</feature>
<evidence type="ECO:0000256" key="1">
    <source>
        <dbReference type="SAM" id="Phobius"/>
    </source>
</evidence>
<sequence length="533" mass="58181">MAGNLYNKTGRLSQLIVRLDRFRIPLWLIGISFFTLIVPPAFASLYPSQEDRDVMAETMMNPAMTAMVGPGNLVNYTLGAMNTHQMLLMTALVVGLMSILLVTRHTRANEEDGRIEMIRSLPVGRLSNLNATLLVLSVTNVVLALITGLGLYALGIESMGLEGSLLYGAALGATGIFFAGVTGLFAQLSESSRGTIGFSITVLIIAYLVRAIGDVSNEMLSGFSPLGWVTSTEAYSSNNWWPILLLIGTSIILFILANYLNAIRDLEAGFLPSRPGRKYAATLLQSPIGHAFRLQRTGTISWAIGMLLMGLSYGSIFGDLESFFEGNEMLEKMLASKEGFSVTEQFIPKLMIIMALLSTVPPVMAMNKLYGEEKKGRIEHLLGRAVSRTRLMASYLVISVVNAFVMISLSALGLWGAGKAVMEEGLSLGMVYGAAIVYFPAMLVVIGIAMLLIGFAPKWISFIWLYVFYSFIVLYLGGIFQFPEWVGNLSPFGHIPQLPIEDMSIMPVIILTIIAISLLIVGFIGYNKRDIES</sequence>
<keyword evidence="1" id="KW-1133">Transmembrane helix</keyword>
<keyword evidence="3" id="KW-1185">Reference proteome</keyword>
<proteinExistence type="predicted"/>
<feature type="transmembrane region" description="Helical" evidence="1">
    <location>
        <begin position="350"/>
        <end position="370"/>
    </location>
</feature>
<feature type="transmembrane region" description="Helical" evidence="1">
    <location>
        <begin position="300"/>
        <end position="318"/>
    </location>
</feature>
<feature type="transmembrane region" description="Helical" evidence="1">
    <location>
        <begin position="391"/>
        <end position="415"/>
    </location>
</feature>
<keyword evidence="1" id="KW-0812">Transmembrane</keyword>
<dbReference type="AlphaFoldDB" id="A0A1H1FLE8"/>
<feature type="transmembrane region" description="Helical" evidence="1">
    <location>
        <begin position="195"/>
        <end position="213"/>
    </location>
</feature>
<feature type="transmembrane region" description="Helical" evidence="1">
    <location>
        <begin position="503"/>
        <end position="526"/>
    </location>
</feature>
<dbReference type="EMBL" id="FNKD01000004">
    <property type="protein sequence ID" value="SDR01694.1"/>
    <property type="molecule type" value="Genomic_DNA"/>
</dbReference>
<feature type="transmembrane region" description="Helical" evidence="1">
    <location>
        <begin position="165"/>
        <end position="188"/>
    </location>
</feature>
<feature type="transmembrane region" description="Helical" evidence="1">
    <location>
        <begin position="463"/>
        <end position="483"/>
    </location>
</feature>
<dbReference type="RefSeq" id="WP_092494024.1">
    <property type="nucleotide sequence ID" value="NZ_FNKD01000004.1"/>
</dbReference>
<feature type="transmembrane region" description="Helical" evidence="1">
    <location>
        <begin position="86"/>
        <end position="105"/>
    </location>
</feature>
<accession>A0A1H1FLE8</accession>
<name>A0A1H1FLE8_9BACI</name>
<evidence type="ECO:0000313" key="3">
    <source>
        <dbReference type="Proteomes" id="UP000199444"/>
    </source>
</evidence>
<feature type="transmembrane region" description="Helical" evidence="1">
    <location>
        <begin position="240"/>
        <end position="260"/>
    </location>
</feature>
<gene>
    <name evidence="2" type="ORF">SAMN05216231_3279</name>
</gene>
<reference evidence="2 3" key="1">
    <citation type="submission" date="2016-10" db="EMBL/GenBank/DDBJ databases">
        <authorList>
            <person name="de Groot N.N."/>
        </authorList>
    </citation>
    <scope>NUCLEOTIDE SEQUENCE [LARGE SCALE GENOMIC DNA]</scope>
    <source>
        <strain evidence="2 3">CGMCC 1.10449</strain>
    </source>
</reference>
<organism evidence="2 3">
    <name type="scientific">Virgibacillus salinus</name>
    <dbReference type="NCBI Taxonomy" id="553311"/>
    <lineage>
        <taxon>Bacteria</taxon>
        <taxon>Bacillati</taxon>
        <taxon>Bacillota</taxon>
        <taxon>Bacilli</taxon>
        <taxon>Bacillales</taxon>
        <taxon>Bacillaceae</taxon>
        <taxon>Virgibacillus</taxon>
    </lineage>
</organism>
<dbReference type="STRING" id="553311.SAMN05216231_3279"/>
<feature type="transmembrane region" description="Helical" evidence="1">
    <location>
        <begin position="435"/>
        <end position="456"/>
    </location>
</feature>
<feature type="transmembrane region" description="Helical" evidence="1">
    <location>
        <begin position="24"/>
        <end position="46"/>
    </location>
</feature>